<dbReference type="InterPro" id="IPR006170">
    <property type="entry name" value="PBP/GOBP"/>
</dbReference>
<dbReference type="InterPro" id="IPR036728">
    <property type="entry name" value="PBP_GOBP_sf"/>
</dbReference>
<proteinExistence type="predicted"/>
<dbReference type="GO" id="GO:0005549">
    <property type="term" value="F:odorant binding"/>
    <property type="evidence" value="ECO:0007669"/>
    <property type="project" value="InterPro"/>
</dbReference>
<evidence type="ECO:0000313" key="1">
    <source>
        <dbReference type="EMBL" id="KAF2902272.1"/>
    </source>
</evidence>
<dbReference type="Proteomes" id="UP000801492">
    <property type="component" value="Unassembled WGS sequence"/>
</dbReference>
<organism evidence="1 2">
    <name type="scientific">Ignelater luminosus</name>
    <name type="common">Cucubano</name>
    <name type="synonym">Pyrophorus luminosus</name>
    <dbReference type="NCBI Taxonomy" id="2038154"/>
    <lineage>
        <taxon>Eukaryota</taxon>
        <taxon>Metazoa</taxon>
        <taxon>Ecdysozoa</taxon>
        <taxon>Arthropoda</taxon>
        <taxon>Hexapoda</taxon>
        <taxon>Insecta</taxon>
        <taxon>Pterygota</taxon>
        <taxon>Neoptera</taxon>
        <taxon>Endopterygota</taxon>
        <taxon>Coleoptera</taxon>
        <taxon>Polyphaga</taxon>
        <taxon>Elateriformia</taxon>
        <taxon>Elateroidea</taxon>
        <taxon>Elateridae</taxon>
        <taxon>Agrypninae</taxon>
        <taxon>Pyrophorini</taxon>
        <taxon>Ignelater</taxon>
    </lineage>
</organism>
<reference evidence="1" key="1">
    <citation type="submission" date="2019-08" db="EMBL/GenBank/DDBJ databases">
        <title>The genome of the North American firefly Photinus pyralis.</title>
        <authorList>
            <consortium name="Photinus pyralis genome working group"/>
            <person name="Fallon T.R."/>
            <person name="Sander Lower S.E."/>
            <person name="Weng J.-K."/>
        </authorList>
    </citation>
    <scope>NUCLEOTIDE SEQUENCE</scope>
    <source>
        <strain evidence="1">TRF0915ILg1</strain>
        <tissue evidence="1">Whole body</tissue>
    </source>
</reference>
<accession>A0A8K0DFP7</accession>
<dbReference type="SUPFAM" id="SSF47565">
    <property type="entry name" value="Insect pheromone/odorant-binding proteins"/>
    <property type="match status" value="1"/>
</dbReference>
<dbReference type="EMBL" id="VTPC01001348">
    <property type="protein sequence ID" value="KAF2902272.1"/>
    <property type="molecule type" value="Genomic_DNA"/>
</dbReference>
<dbReference type="OrthoDB" id="8194670at2759"/>
<dbReference type="SMART" id="SM00708">
    <property type="entry name" value="PhBP"/>
    <property type="match status" value="1"/>
</dbReference>
<protein>
    <submittedName>
        <fullName evidence="1">Uncharacterized protein</fullName>
    </submittedName>
</protein>
<dbReference type="CDD" id="cd23992">
    <property type="entry name" value="PBP_GOBP"/>
    <property type="match status" value="1"/>
</dbReference>
<comment type="caution">
    <text evidence="1">The sequence shown here is derived from an EMBL/GenBank/DDBJ whole genome shotgun (WGS) entry which is preliminary data.</text>
</comment>
<name>A0A8K0DFP7_IGNLU</name>
<sequence>MELYLNCAIFIHYVFSYHSATTKQVNIMKVCAFILLIMAYGNLTSNVCMCQTGAKQSIIDDFYDQMKQIPDDPCWKCLLHCNGVSLGAFSVTGEIDVQKWADVFDYIDIPLAQKCAAIADPDPCQRAYLVVKCVDDHLTAEYPL</sequence>
<dbReference type="Gene3D" id="1.10.238.20">
    <property type="entry name" value="Pheromone/general odorant binding protein domain"/>
    <property type="match status" value="1"/>
</dbReference>
<dbReference type="AlphaFoldDB" id="A0A8K0DFP7"/>
<gene>
    <name evidence="1" type="ORF">ILUMI_03910</name>
</gene>
<evidence type="ECO:0000313" key="2">
    <source>
        <dbReference type="Proteomes" id="UP000801492"/>
    </source>
</evidence>
<keyword evidence="2" id="KW-1185">Reference proteome</keyword>
<dbReference type="Pfam" id="PF01395">
    <property type="entry name" value="PBP_GOBP"/>
    <property type="match status" value="1"/>
</dbReference>